<dbReference type="AlphaFoldDB" id="A0A914QM25"/>
<organism evidence="1 2">
    <name type="scientific">Panagrolaimus davidi</name>
    <dbReference type="NCBI Taxonomy" id="227884"/>
    <lineage>
        <taxon>Eukaryota</taxon>
        <taxon>Metazoa</taxon>
        <taxon>Ecdysozoa</taxon>
        <taxon>Nematoda</taxon>
        <taxon>Chromadorea</taxon>
        <taxon>Rhabditida</taxon>
        <taxon>Tylenchina</taxon>
        <taxon>Panagrolaimomorpha</taxon>
        <taxon>Panagrolaimoidea</taxon>
        <taxon>Panagrolaimidae</taxon>
        <taxon>Panagrolaimus</taxon>
    </lineage>
</organism>
<reference evidence="2" key="1">
    <citation type="submission" date="2022-11" db="UniProtKB">
        <authorList>
            <consortium name="WormBaseParasite"/>
        </authorList>
    </citation>
    <scope>IDENTIFICATION</scope>
</reference>
<evidence type="ECO:0000313" key="1">
    <source>
        <dbReference type="Proteomes" id="UP000887578"/>
    </source>
</evidence>
<protein>
    <submittedName>
        <fullName evidence="2">Uncharacterized protein</fullName>
    </submittedName>
</protein>
<evidence type="ECO:0000313" key="2">
    <source>
        <dbReference type="WBParaSite" id="PDA_v2.g4650.t1"/>
    </source>
</evidence>
<name>A0A914QM25_9BILA</name>
<dbReference type="Proteomes" id="UP000887578">
    <property type="component" value="Unplaced"/>
</dbReference>
<keyword evidence="1" id="KW-1185">Reference proteome</keyword>
<accession>A0A914QM25</accession>
<proteinExistence type="predicted"/>
<sequence>MLIIFKQLEIDANDVMDKLERKRDSHCLSSWELEGISIVICQLIKQAYDVAVSGIYEQTENKKLSIFLSSEYFETVISNMKCK</sequence>
<dbReference type="WBParaSite" id="PDA_v2.g4650.t1">
    <property type="protein sequence ID" value="PDA_v2.g4650.t1"/>
    <property type="gene ID" value="PDA_v2.g4650"/>
</dbReference>